<dbReference type="Pfam" id="PF03958">
    <property type="entry name" value="Secretin_N"/>
    <property type="match status" value="1"/>
</dbReference>
<evidence type="ECO:0000256" key="1">
    <source>
        <dbReference type="ARBA" id="ARBA00004370"/>
    </source>
</evidence>
<evidence type="ECO:0000256" key="7">
    <source>
        <dbReference type="RuleBase" id="RU004003"/>
    </source>
</evidence>
<dbReference type="InterPro" id="IPR011662">
    <property type="entry name" value="Secretin/TonB_short_N"/>
</dbReference>
<dbReference type="InterPro" id="IPR001775">
    <property type="entry name" value="GspD/PilQ"/>
</dbReference>
<comment type="subcellular location">
    <subcellularLocation>
        <location evidence="8">Cell outer membrane</location>
    </subcellularLocation>
    <subcellularLocation>
        <location evidence="1">Membrane</location>
    </subcellularLocation>
</comment>
<evidence type="ECO:0000256" key="3">
    <source>
        <dbReference type="ARBA" id="ARBA00022729"/>
    </source>
</evidence>
<evidence type="ECO:0000313" key="11">
    <source>
        <dbReference type="EMBL" id="ATX75663.1"/>
    </source>
</evidence>
<protein>
    <submittedName>
        <fullName evidence="11">Type IV pilus biogenesis protein PilQ</fullName>
    </submittedName>
</protein>
<evidence type="ECO:0000256" key="2">
    <source>
        <dbReference type="ARBA" id="ARBA00022448"/>
    </source>
</evidence>
<keyword evidence="2 8" id="KW-0813">Transport</keyword>
<dbReference type="GO" id="GO:0009279">
    <property type="term" value="C:cell outer membrane"/>
    <property type="evidence" value="ECO:0007669"/>
    <property type="project" value="UniProtKB-SubCell"/>
</dbReference>
<evidence type="ECO:0000259" key="10">
    <source>
        <dbReference type="SMART" id="SM00965"/>
    </source>
</evidence>
<organism evidence="11 12">
    <name type="scientific">Reinekea forsetii</name>
    <dbReference type="NCBI Taxonomy" id="1336806"/>
    <lineage>
        <taxon>Bacteria</taxon>
        <taxon>Pseudomonadati</taxon>
        <taxon>Pseudomonadota</taxon>
        <taxon>Gammaproteobacteria</taxon>
        <taxon>Oceanospirillales</taxon>
        <taxon>Saccharospirillaceae</taxon>
        <taxon>Reinekea</taxon>
    </lineage>
</organism>
<dbReference type="Pfam" id="PF00263">
    <property type="entry name" value="Secretin"/>
    <property type="match status" value="1"/>
</dbReference>
<evidence type="ECO:0000256" key="9">
    <source>
        <dbReference type="SAM" id="SignalP"/>
    </source>
</evidence>
<dbReference type="SMART" id="SM00965">
    <property type="entry name" value="STN"/>
    <property type="match status" value="1"/>
</dbReference>
<dbReference type="Proteomes" id="UP000229757">
    <property type="component" value="Chromosome"/>
</dbReference>
<dbReference type="InterPro" id="IPR038591">
    <property type="entry name" value="NolW-like_sf"/>
</dbReference>
<dbReference type="Gene3D" id="3.30.1370.120">
    <property type="match status" value="1"/>
</dbReference>
<feature type="domain" description="Secretin/TonB short N-terminal" evidence="10">
    <location>
        <begin position="306"/>
        <end position="354"/>
    </location>
</feature>
<dbReference type="InterPro" id="IPR013355">
    <property type="entry name" value="Pilus_4_PilQ"/>
</dbReference>
<gene>
    <name evidence="11" type="primary">pilQ</name>
    <name evidence="11" type="ORF">REIFOR_00493</name>
</gene>
<dbReference type="EMBL" id="CP011797">
    <property type="protein sequence ID" value="ATX75663.1"/>
    <property type="molecule type" value="Genomic_DNA"/>
</dbReference>
<keyword evidence="4" id="KW-0653">Protein transport</keyword>
<dbReference type="PANTHER" id="PTHR30604">
    <property type="entry name" value="PROTEIN TRANSPORT PROTEIN HOFQ"/>
    <property type="match status" value="1"/>
</dbReference>
<dbReference type="InterPro" id="IPR051808">
    <property type="entry name" value="Type_IV_pilus_biogenesis"/>
</dbReference>
<name>A0A2K8KL46_9GAMM</name>
<feature type="signal peptide" evidence="9">
    <location>
        <begin position="1"/>
        <end position="24"/>
    </location>
</feature>
<dbReference type="InterPro" id="IPR004846">
    <property type="entry name" value="T2SS/T3SS_dom"/>
</dbReference>
<keyword evidence="5" id="KW-0472">Membrane</keyword>
<evidence type="ECO:0000313" key="12">
    <source>
        <dbReference type="Proteomes" id="UP000229757"/>
    </source>
</evidence>
<dbReference type="Pfam" id="PF11741">
    <property type="entry name" value="AMIN"/>
    <property type="match status" value="1"/>
</dbReference>
<dbReference type="Gene3D" id="2.60.40.3470">
    <property type="match status" value="1"/>
</dbReference>
<dbReference type="GO" id="GO:0009306">
    <property type="term" value="P:protein secretion"/>
    <property type="evidence" value="ECO:0007669"/>
    <property type="project" value="InterPro"/>
</dbReference>
<dbReference type="InterPro" id="IPR021731">
    <property type="entry name" value="AMIN_dom"/>
</dbReference>
<evidence type="ECO:0000256" key="8">
    <source>
        <dbReference type="RuleBase" id="RU004004"/>
    </source>
</evidence>
<reference evidence="11 12" key="1">
    <citation type="journal article" date="2017" name="Environ. Microbiol.">
        <title>Genomic and physiological analyses of 'Reinekea forsetii' reveal a versatile opportunistic lifestyle during spring algae blooms.</title>
        <authorList>
            <person name="Avci B."/>
            <person name="Hahnke R.L."/>
            <person name="Chafee M."/>
            <person name="Fischer T."/>
            <person name="Gruber-Vodicka H."/>
            <person name="Tegetmeyer H.E."/>
            <person name="Harder J."/>
            <person name="Fuchs B.M."/>
            <person name="Amann R.I."/>
            <person name="Teeling H."/>
        </authorList>
    </citation>
    <scope>NUCLEOTIDE SEQUENCE [LARGE SCALE GENOMIC DNA]</scope>
    <source>
        <strain evidence="11 12">Hel1_31_D35</strain>
    </source>
</reference>
<keyword evidence="12" id="KW-1185">Reference proteome</keyword>
<keyword evidence="6" id="KW-0998">Cell outer membrane</keyword>
<comment type="similarity">
    <text evidence="7">Belongs to the bacterial secretin family.</text>
</comment>
<dbReference type="Pfam" id="PF07660">
    <property type="entry name" value="STN"/>
    <property type="match status" value="1"/>
</dbReference>
<evidence type="ECO:0000256" key="5">
    <source>
        <dbReference type="ARBA" id="ARBA00023136"/>
    </source>
</evidence>
<dbReference type="AlphaFoldDB" id="A0A2K8KL46"/>
<keyword evidence="3 9" id="KW-0732">Signal</keyword>
<dbReference type="InterPro" id="IPR005644">
    <property type="entry name" value="NolW-like"/>
</dbReference>
<evidence type="ECO:0000256" key="4">
    <source>
        <dbReference type="ARBA" id="ARBA00022927"/>
    </source>
</evidence>
<accession>A0A2K8KL46</accession>
<evidence type="ECO:0000256" key="6">
    <source>
        <dbReference type="ARBA" id="ARBA00023237"/>
    </source>
</evidence>
<dbReference type="PRINTS" id="PR00811">
    <property type="entry name" value="BCTERIALGSPD"/>
</dbReference>
<dbReference type="Gene3D" id="3.30.1370.130">
    <property type="match status" value="1"/>
</dbReference>
<feature type="chain" id="PRO_5014843036" evidence="9">
    <location>
        <begin position="25"/>
        <end position="710"/>
    </location>
</feature>
<dbReference type="NCBIfam" id="TIGR02515">
    <property type="entry name" value="IV_pilus_PilQ"/>
    <property type="match status" value="1"/>
</dbReference>
<sequence>MKVQQKMKQVSIFFAVLFATHAFAVNLTDFEVSSLSGDRTQILLTFDGAAPDPVGYSIESPARISLDFADTQSKLAEKYIQISSGNTRNAAILDTGGRTRVVFSLTKLVSYASTVNGNVVSIFIGEGVAALAEQKTNALVSSPETNVSTPMSSQRTATVANEIKNVDFRRTETGAGQVVVEFASSAANASVFEQGGNIMIRVEDFEVPPELRRRLDVVDFATAVHFINVYNEDNGVLIRLEVDGDYDYLAYQSDNSMTVEVNQLTEAESEARLKEKFPYNGDKLSLNFQDIEVRDVLQIIANYVGINLVASDSISGSITLRLNNVPWDQALDLVLKTNGLDKRQNGNVLLVAPAAELAEQERLELTARDQAERLAPLRTEYVQINYAKATDLAAIIQSNVTTSSVTESSTGEDPVTTTTSANGFLSKRGSVAVDERTNTLIITDTGVNLEDIRQAIAIFDVPVRQVLIEARIVTARTSVGEGMGIRWGGALTQNALGSTFVASGSLEQNVTSINSAGATTSFPDALAVNLPLEQNTGSLAVGFLRGLFNLDLEITALESLGQAEVISQPKVITSDGQQATIFSGQNVAILGKLIEAGLKLEVTPQITPDNRVVLNLTVNQDSISPPEASEGLVAIDTNSVTTQVLVENGATLVLGGVYRVEKSTSTQKTPFLGDLPFIGYLFKRTISSDEKSELLIFITPRLVEEGLVSN</sequence>
<dbReference type="KEGG" id="rfo:REIFOR_00493"/>
<proteinExistence type="inferred from homology"/>
<dbReference type="PANTHER" id="PTHR30604:SF1">
    <property type="entry name" value="DNA UTILIZATION PROTEIN HOFQ"/>
    <property type="match status" value="1"/>
</dbReference>